<protein>
    <submittedName>
        <fullName evidence="1">Uncharacterized protein</fullName>
    </submittedName>
</protein>
<gene>
    <name evidence="1" type="ORF">NITLEN_10122</name>
</gene>
<accession>A0A330L7X2</accession>
<dbReference type="InParanoid" id="A0A330L7X2"/>
<reference evidence="2" key="1">
    <citation type="submission" date="2018-04" db="EMBL/GenBank/DDBJ databases">
        <authorList>
            <person name="Lucker S."/>
            <person name="Sakoula D."/>
        </authorList>
    </citation>
    <scope>NUCLEOTIDE SEQUENCE [LARGE SCALE GENOMIC DNA]</scope>
</reference>
<proteinExistence type="predicted"/>
<evidence type="ECO:0000313" key="2">
    <source>
        <dbReference type="Proteomes" id="UP000248168"/>
    </source>
</evidence>
<dbReference type="AlphaFoldDB" id="A0A330L7X2"/>
<dbReference type="EMBL" id="OUNR01000001">
    <property type="protein sequence ID" value="SPP63036.1"/>
    <property type="molecule type" value="Genomic_DNA"/>
</dbReference>
<name>A0A330L7X2_9BACT</name>
<keyword evidence="2" id="KW-1185">Reference proteome</keyword>
<sequence>MSSSSQPYELQQIAQHGGILSHLLRPVTRFANLRARTNAQPEPAVIDSAARTRALRP</sequence>
<dbReference type="Proteomes" id="UP000248168">
    <property type="component" value="Unassembled WGS sequence"/>
</dbReference>
<evidence type="ECO:0000313" key="1">
    <source>
        <dbReference type="EMBL" id="SPP63036.1"/>
    </source>
</evidence>
<organism evidence="1 2">
    <name type="scientific">Nitrospira lenta</name>
    <dbReference type="NCBI Taxonomy" id="1436998"/>
    <lineage>
        <taxon>Bacteria</taxon>
        <taxon>Pseudomonadati</taxon>
        <taxon>Nitrospirota</taxon>
        <taxon>Nitrospiria</taxon>
        <taxon>Nitrospirales</taxon>
        <taxon>Nitrospiraceae</taxon>
        <taxon>Nitrospira</taxon>
    </lineage>
</organism>